<evidence type="ECO:0000256" key="1">
    <source>
        <dbReference type="ARBA" id="ARBA00022723"/>
    </source>
</evidence>
<dbReference type="OrthoDB" id="1568363at2759"/>
<proteinExistence type="predicted"/>
<dbReference type="EMBL" id="CACSLK010034050">
    <property type="protein sequence ID" value="CAA0840977.1"/>
    <property type="molecule type" value="Genomic_DNA"/>
</dbReference>
<evidence type="ECO:0000256" key="4">
    <source>
        <dbReference type="PROSITE-ProRule" id="PRU00325"/>
    </source>
</evidence>
<dbReference type="AlphaFoldDB" id="A0A9N7P1R3"/>
<protein>
    <submittedName>
        <fullName evidence="6">Protein FAR1-RELATED SEQUENCE 1</fullName>
    </submittedName>
</protein>
<gene>
    <name evidence="6" type="ORF">SHERM_07012</name>
</gene>
<feature type="domain" description="SWIM-type" evidence="5">
    <location>
        <begin position="26"/>
        <end position="58"/>
    </location>
</feature>
<sequence length="222" mass="25736">MNFTDDNGHMKFEIRDSDGRTFTVLYNVSLKSATCSCKHFEMYGWLCRHVFVVLKDVNAEVIPSAHILSRWTKTAILNPMFCVVDSITDQCARIDDRKIMVNKLWSDIHLCVGLVETSMDRLVEFSKIIENHKHKLTTEQEVGPIGTKNHRFEMFVGTSVPQELNIHPPTKTNNKGSRKRIKSMKEQAIEKSVKKRRICKTCGERSGHNTRTCHKRHEWYVT</sequence>
<accession>A0A9N7P1R3</accession>
<evidence type="ECO:0000313" key="6">
    <source>
        <dbReference type="EMBL" id="CAA0840977.1"/>
    </source>
</evidence>
<dbReference type="PROSITE" id="PS50966">
    <property type="entry name" value="ZF_SWIM"/>
    <property type="match status" value="1"/>
</dbReference>
<keyword evidence="1" id="KW-0479">Metal-binding</keyword>
<reference evidence="6" key="1">
    <citation type="submission" date="2019-12" db="EMBL/GenBank/DDBJ databases">
        <authorList>
            <person name="Scholes J."/>
        </authorList>
    </citation>
    <scope>NUCLEOTIDE SEQUENCE</scope>
</reference>
<organism evidence="6 7">
    <name type="scientific">Striga hermonthica</name>
    <name type="common">Purple witchweed</name>
    <name type="synonym">Buchnera hermonthica</name>
    <dbReference type="NCBI Taxonomy" id="68872"/>
    <lineage>
        <taxon>Eukaryota</taxon>
        <taxon>Viridiplantae</taxon>
        <taxon>Streptophyta</taxon>
        <taxon>Embryophyta</taxon>
        <taxon>Tracheophyta</taxon>
        <taxon>Spermatophyta</taxon>
        <taxon>Magnoliopsida</taxon>
        <taxon>eudicotyledons</taxon>
        <taxon>Gunneridae</taxon>
        <taxon>Pentapetalae</taxon>
        <taxon>asterids</taxon>
        <taxon>lamiids</taxon>
        <taxon>Lamiales</taxon>
        <taxon>Orobanchaceae</taxon>
        <taxon>Buchnereae</taxon>
        <taxon>Striga</taxon>
    </lineage>
</organism>
<keyword evidence="3" id="KW-0862">Zinc</keyword>
<dbReference type="Pfam" id="PF04434">
    <property type="entry name" value="SWIM"/>
    <property type="match status" value="1"/>
</dbReference>
<comment type="caution">
    <text evidence="6">The sequence shown here is derived from an EMBL/GenBank/DDBJ whole genome shotgun (WGS) entry which is preliminary data.</text>
</comment>
<name>A0A9N7P1R3_STRHE</name>
<dbReference type="GO" id="GO:0008270">
    <property type="term" value="F:zinc ion binding"/>
    <property type="evidence" value="ECO:0007669"/>
    <property type="project" value="UniProtKB-KW"/>
</dbReference>
<keyword evidence="7" id="KW-1185">Reference proteome</keyword>
<evidence type="ECO:0000256" key="3">
    <source>
        <dbReference type="ARBA" id="ARBA00022833"/>
    </source>
</evidence>
<dbReference type="Proteomes" id="UP001153555">
    <property type="component" value="Unassembled WGS sequence"/>
</dbReference>
<keyword evidence="2 4" id="KW-0863">Zinc-finger</keyword>
<dbReference type="PANTHER" id="PTHR47718">
    <property type="entry name" value="OS01G0519700 PROTEIN"/>
    <property type="match status" value="1"/>
</dbReference>
<dbReference type="InterPro" id="IPR007527">
    <property type="entry name" value="Znf_SWIM"/>
</dbReference>
<evidence type="ECO:0000256" key="2">
    <source>
        <dbReference type="ARBA" id="ARBA00022771"/>
    </source>
</evidence>
<dbReference type="SMART" id="SM00575">
    <property type="entry name" value="ZnF_PMZ"/>
    <property type="match status" value="1"/>
</dbReference>
<dbReference type="InterPro" id="IPR006564">
    <property type="entry name" value="Znf_PMZ"/>
</dbReference>
<evidence type="ECO:0000313" key="7">
    <source>
        <dbReference type="Proteomes" id="UP001153555"/>
    </source>
</evidence>
<dbReference type="PANTHER" id="PTHR47718:SF18">
    <property type="entry name" value="PROTEIN FAR1-RELATED SEQUENCE 5-LIKE"/>
    <property type="match status" value="1"/>
</dbReference>
<evidence type="ECO:0000259" key="5">
    <source>
        <dbReference type="PROSITE" id="PS50966"/>
    </source>
</evidence>